<dbReference type="InterPro" id="IPR003602">
    <property type="entry name" value="Topo_IA_DNA-bd_dom"/>
</dbReference>
<dbReference type="EC" id="5.6.2.1" evidence="3"/>
<dbReference type="GO" id="GO:0003917">
    <property type="term" value="F:DNA topoisomerase type I (single strand cut, ATP-independent) activity"/>
    <property type="evidence" value="ECO:0007669"/>
    <property type="project" value="UniProtKB-EC"/>
</dbReference>
<evidence type="ECO:0000256" key="10">
    <source>
        <dbReference type="ARBA" id="ARBA00032877"/>
    </source>
</evidence>
<dbReference type="GO" id="GO:0003677">
    <property type="term" value="F:DNA binding"/>
    <property type="evidence" value="ECO:0007669"/>
    <property type="project" value="UniProtKB-KW"/>
</dbReference>
<evidence type="ECO:0000313" key="12">
    <source>
        <dbReference type="EMBL" id="EDS00013.1"/>
    </source>
</evidence>
<comment type="similarity">
    <text evidence="2">Belongs to the type IA topoisomerase family.</text>
</comment>
<dbReference type="InterPro" id="IPR013825">
    <property type="entry name" value="Topo_IA_cen_sub2"/>
</dbReference>
<keyword evidence="13" id="KW-1185">Reference proteome</keyword>
<dbReference type="Gene3D" id="1.10.460.10">
    <property type="entry name" value="Topoisomerase I, domain 2"/>
    <property type="match status" value="1"/>
</dbReference>
<proteinExistence type="inferred from homology"/>
<evidence type="ECO:0000259" key="11">
    <source>
        <dbReference type="PROSITE" id="PS52039"/>
    </source>
</evidence>
<dbReference type="GO" id="GO:0006310">
    <property type="term" value="P:DNA recombination"/>
    <property type="evidence" value="ECO:0007669"/>
    <property type="project" value="TreeGrafter"/>
</dbReference>
<keyword evidence="4" id="KW-0799">Topoisomerase</keyword>
<dbReference type="SMART" id="SM00437">
    <property type="entry name" value="TOP1Ac"/>
    <property type="match status" value="1"/>
</dbReference>
<evidence type="ECO:0000313" key="13">
    <source>
        <dbReference type="Proteomes" id="UP000005326"/>
    </source>
</evidence>
<reference evidence="12" key="1">
    <citation type="submission" date="2007-10" db="EMBL/GenBank/DDBJ databases">
        <authorList>
            <person name="Fulton L."/>
            <person name="Clifton S."/>
            <person name="Fulton B."/>
            <person name="Xu J."/>
            <person name="Minx P."/>
            <person name="Pepin K.H."/>
            <person name="Johnson M."/>
            <person name="Thiruvilangam P."/>
            <person name="Bhonagiri V."/>
            <person name="Nash W.E."/>
            <person name="Mardis E.R."/>
            <person name="Wilson R.K."/>
        </authorList>
    </citation>
    <scope>NUCLEOTIDE SEQUENCE [LARGE SCALE GENOMIC DNA]</scope>
    <source>
        <strain evidence="12">DSM 15702</strain>
    </source>
</reference>
<keyword evidence="5" id="KW-0238">DNA-binding</keyword>
<dbReference type="InterPro" id="IPR000380">
    <property type="entry name" value="Topo_IA"/>
</dbReference>
<dbReference type="PROSITE" id="PS52039">
    <property type="entry name" value="TOPO_IA_2"/>
    <property type="match status" value="1"/>
</dbReference>
<dbReference type="InterPro" id="IPR003601">
    <property type="entry name" value="Topo_IA_2"/>
</dbReference>
<keyword evidence="6" id="KW-0413">Isomerase</keyword>
<dbReference type="InterPro" id="IPR023406">
    <property type="entry name" value="Topo_IA_AS"/>
</dbReference>
<dbReference type="PRINTS" id="PR00417">
    <property type="entry name" value="PRTPISMRASEI"/>
</dbReference>
<evidence type="ECO:0000256" key="2">
    <source>
        <dbReference type="ARBA" id="ARBA00009446"/>
    </source>
</evidence>
<dbReference type="PANTHER" id="PTHR11390">
    <property type="entry name" value="PROKARYOTIC DNA TOPOISOMERASE"/>
    <property type="match status" value="1"/>
</dbReference>
<evidence type="ECO:0000256" key="7">
    <source>
        <dbReference type="ARBA" id="ARBA00030003"/>
    </source>
</evidence>
<organism evidence="12 13">
    <name type="scientific">[Eubacterium] siraeum DSM 15702</name>
    <dbReference type="NCBI Taxonomy" id="428128"/>
    <lineage>
        <taxon>Bacteria</taxon>
        <taxon>Bacillati</taxon>
        <taxon>Bacillota</taxon>
        <taxon>Clostridia</taxon>
        <taxon>Eubacteriales</taxon>
        <taxon>Oscillospiraceae</taxon>
        <taxon>Oscillospiraceae incertae sedis</taxon>
    </lineage>
</organism>
<dbReference type="InterPro" id="IPR013824">
    <property type="entry name" value="Topo_IA_cen_sub1"/>
</dbReference>
<evidence type="ECO:0000256" key="8">
    <source>
        <dbReference type="ARBA" id="ARBA00031985"/>
    </source>
</evidence>
<dbReference type="Pfam" id="PF01131">
    <property type="entry name" value="Topoisom_bac"/>
    <property type="match status" value="1"/>
</dbReference>
<comment type="caution">
    <text evidence="12">The sequence shown here is derived from an EMBL/GenBank/DDBJ whole genome shotgun (WGS) entry which is preliminary data.</text>
</comment>
<dbReference type="SUPFAM" id="SSF56712">
    <property type="entry name" value="Prokaryotic type I DNA topoisomerase"/>
    <property type="match status" value="1"/>
</dbReference>
<dbReference type="Proteomes" id="UP000005326">
    <property type="component" value="Unassembled WGS sequence"/>
</dbReference>
<evidence type="ECO:0000256" key="9">
    <source>
        <dbReference type="ARBA" id="ARBA00032235"/>
    </source>
</evidence>
<dbReference type="PANTHER" id="PTHR11390:SF21">
    <property type="entry name" value="DNA TOPOISOMERASE 3-ALPHA"/>
    <property type="match status" value="1"/>
</dbReference>
<dbReference type="Gene3D" id="2.70.20.10">
    <property type="entry name" value="Topoisomerase I, domain 3"/>
    <property type="match status" value="1"/>
</dbReference>
<evidence type="ECO:0000256" key="3">
    <source>
        <dbReference type="ARBA" id="ARBA00012891"/>
    </source>
</evidence>
<dbReference type="InterPro" id="IPR023405">
    <property type="entry name" value="Topo_IA_core_domain"/>
</dbReference>
<evidence type="ECO:0000256" key="6">
    <source>
        <dbReference type="ARBA" id="ARBA00023235"/>
    </source>
</evidence>
<accession>B0MQN7</accession>
<evidence type="ECO:0000256" key="4">
    <source>
        <dbReference type="ARBA" id="ARBA00023029"/>
    </source>
</evidence>
<feature type="domain" description="Topo IA-type catalytic" evidence="11">
    <location>
        <begin position="29"/>
        <end position="471"/>
    </location>
</feature>
<dbReference type="GO" id="GO:0006281">
    <property type="term" value="P:DNA repair"/>
    <property type="evidence" value="ECO:0007669"/>
    <property type="project" value="TreeGrafter"/>
</dbReference>
<dbReference type="Gene3D" id="1.10.290.10">
    <property type="entry name" value="Topoisomerase I, domain 4"/>
    <property type="match status" value="1"/>
</dbReference>
<dbReference type="InterPro" id="IPR013497">
    <property type="entry name" value="Topo_IA_cen"/>
</dbReference>
<dbReference type="Pfam" id="PF13342">
    <property type="entry name" value="Toprim_Crpt"/>
    <property type="match status" value="2"/>
</dbReference>
<sequence length="667" mass="74288">MPYKRVWITDLTPFKIRKAFAELRPAKDMKPLENAGRIRSATDWLVGINTSVAATLKFGGTDNVFACGRVKMPTLAMIVKREREIRNYVKKPFYKIVANIEANDGAKFTAEAADKYDTETAAKTAIDEIKSNTAKAIKVEVSQKQTAAPLLYNTTHLLADLSKCTDLTIDMLTKLVQSLYENRLITYPRTSSEHLTDAMKDETVKIIKLLFEMPEFAKYAIPVDKFAPCTRRHYDDSKVDSHTAITPTALVPNDLSGMSENERKAYTLLALSIIRTVYPKAVTENIKAVFQIDNQLFTAIGTNIINPGWFAVDATPKVTGLPEIVKDNDYKVIGFDVKEGQNEPPKYYTDATLLTAMELAGNNITDEQTRSYIKLTKRGLGTAATRQGIIKELYDKGYIARRTRKNGNAVKSIMPTEKGMYIINTLEKIVPDMLSVDMTGDMEMELDKIARGESDGNNFLNEYKKLVIKWVEQIKNSDTSAMTGNTLICPLCGKPVIKKKVGWCCTGYSKDNPDSCKFYIANEICGKKISDVIAKELMLKRATSIIKGFTSQSGKSFDAKLIIKDDNTIGFEFPERLRCPICGKEMVKSSKGWVCTGYKNGCNFFIAGTICGKCITDTIATMLCANKRTRIINGFTSKSGKAFSAALIVKDGKIDFDFPAQSQKRSK</sequence>
<name>B0MQN7_9FIRM</name>
<dbReference type="EMBL" id="ABCA03000052">
    <property type="protein sequence ID" value="EDS00013.1"/>
    <property type="molecule type" value="Genomic_DNA"/>
</dbReference>
<dbReference type="GO" id="GO:0006265">
    <property type="term" value="P:DNA topological change"/>
    <property type="evidence" value="ECO:0007669"/>
    <property type="project" value="InterPro"/>
</dbReference>
<dbReference type="InterPro" id="IPR025589">
    <property type="entry name" value="Toprim_C_rpt"/>
</dbReference>
<evidence type="ECO:0000256" key="5">
    <source>
        <dbReference type="ARBA" id="ARBA00023125"/>
    </source>
</evidence>
<dbReference type="InterPro" id="IPR013826">
    <property type="entry name" value="Topo_IA_cen_sub3"/>
</dbReference>
<reference evidence="12" key="2">
    <citation type="submission" date="2014-06" db="EMBL/GenBank/DDBJ databases">
        <title>Draft genome sequence of Eubacterium siraeum (DSM 15702).</title>
        <authorList>
            <person name="Sudarsanam P."/>
            <person name="Ley R."/>
            <person name="Guruge J."/>
            <person name="Turnbaugh P.J."/>
            <person name="Mahowald M."/>
            <person name="Liep D."/>
            <person name="Gordon J."/>
        </authorList>
    </citation>
    <scope>NUCLEOTIDE SEQUENCE</scope>
    <source>
        <strain evidence="12">DSM 15702</strain>
    </source>
</reference>
<dbReference type="PROSITE" id="PS00396">
    <property type="entry name" value="TOPO_IA_1"/>
    <property type="match status" value="1"/>
</dbReference>
<dbReference type="GO" id="GO:0043597">
    <property type="term" value="C:cytoplasmic replication fork"/>
    <property type="evidence" value="ECO:0007669"/>
    <property type="project" value="TreeGrafter"/>
</dbReference>
<dbReference type="SMART" id="SM00436">
    <property type="entry name" value="TOP1Bc"/>
    <property type="match status" value="1"/>
</dbReference>
<dbReference type="AlphaFoldDB" id="B0MQN7"/>
<protein>
    <recommendedName>
        <fullName evidence="3">DNA topoisomerase</fullName>
        <ecNumber evidence="3">5.6.2.1</ecNumber>
    </recommendedName>
    <alternativeName>
        <fullName evidence="10">Omega-protein</fullName>
    </alternativeName>
    <alternativeName>
        <fullName evidence="9">Relaxing enzyme</fullName>
    </alternativeName>
    <alternativeName>
        <fullName evidence="7">Swivelase</fullName>
    </alternativeName>
    <alternativeName>
        <fullName evidence="8">Untwisting enzyme</fullName>
    </alternativeName>
</protein>
<evidence type="ECO:0000256" key="1">
    <source>
        <dbReference type="ARBA" id="ARBA00000213"/>
    </source>
</evidence>
<comment type="catalytic activity">
    <reaction evidence="1">
        <text>ATP-independent breakage of single-stranded DNA, followed by passage and rejoining.</text>
        <dbReference type="EC" id="5.6.2.1"/>
    </reaction>
</comment>
<gene>
    <name evidence="12" type="ORF">EUBSIR_02154</name>
</gene>